<evidence type="ECO:0000313" key="1">
    <source>
        <dbReference type="EMBL" id="MDP0587697.1"/>
    </source>
</evidence>
<reference evidence="1 2" key="1">
    <citation type="journal article" date="2023" name="bioRxiv">
        <title>An intranuclear bacterial parasite of deep-sea mussels expresses apoptosis inhibitors acquired from its host.</title>
        <authorList>
            <person name="Gonzalez Porras M.A."/>
            <person name="Assie A."/>
            <person name="Tietjen M."/>
            <person name="Violette M."/>
            <person name="Kleiner M."/>
            <person name="Gruber-Vodicka H."/>
            <person name="Dubilier N."/>
            <person name="Leisch N."/>
        </authorList>
    </citation>
    <scope>NUCLEOTIDE SEQUENCE [LARGE SCALE GENOMIC DNA]</scope>
    <source>
        <strain evidence="1">IAP13</strain>
    </source>
</reference>
<protein>
    <submittedName>
        <fullName evidence="1">Uncharacterized protein</fullName>
    </submittedName>
</protein>
<organism evidence="1 2">
    <name type="scientific">Candidatus Endonucleibacter bathymodioli</name>
    <dbReference type="NCBI Taxonomy" id="539814"/>
    <lineage>
        <taxon>Bacteria</taxon>
        <taxon>Pseudomonadati</taxon>
        <taxon>Pseudomonadota</taxon>
        <taxon>Gammaproteobacteria</taxon>
        <taxon>Oceanospirillales</taxon>
        <taxon>Endozoicomonadaceae</taxon>
        <taxon>Candidatus Endonucleibacter</taxon>
    </lineage>
</organism>
<keyword evidence="2" id="KW-1185">Reference proteome</keyword>
<gene>
    <name evidence="1" type="ORF">QS748_00165</name>
</gene>
<accession>A0AA90SC72</accession>
<dbReference type="Proteomes" id="UP001178148">
    <property type="component" value="Unassembled WGS sequence"/>
</dbReference>
<evidence type="ECO:0000313" key="2">
    <source>
        <dbReference type="Proteomes" id="UP001178148"/>
    </source>
</evidence>
<name>A0AA90SC72_9GAMM</name>
<dbReference type="EMBL" id="JASXSV010000001">
    <property type="protein sequence ID" value="MDP0587697.1"/>
    <property type="molecule type" value="Genomic_DNA"/>
</dbReference>
<comment type="caution">
    <text evidence="1">The sequence shown here is derived from an EMBL/GenBank/DDBJ whole genome shotgun (WGS) entry which is preliminary data.</text>
</comment>
<sequence>MNRVRFCTAILAVIFSGISMFSLAGLSPGLQTSMNTGHPFMLLEATGITTLAFIAKNIAEESSDKRDVRLMVGRVVAEDDSTSAPFVSLSEHEKDDNKNMLENFAWLNYNQKVDKPYFAFDAFFVKNIGLSHAIEEHAGDGWREIYASVGGREPSFEEEIIEDKVITVGELFKAACESESGAIQKLEEVFSLSSEEAYNTLESSKTPIKCSVSLVRLKNTTGDYTGGVDFNRYNITIQVGKKIECGNLVEGGATRDPSMHWYDIGMNITVAAPKCEIIYGRSGWAIDSTPFGEIRSNTGIKGVNKRISRSAGMEIFARLALIGWRHGCASYDERHMAFGSKIDTEDAGSNRSLLFGSLSDNENEHAYVQIKSTEDEVPNMAPQMLERCTGLSDKVIEQVLDVIMTRASPVAGAASVSHDENNLGALLYEFFMTTESK</sequence>
<dbReference type="AlphaFoldDB" id="A0AA90SC72"/>
<proteinExistence type="predicted"/>